<keyword evidence="1" id="KW-0863">Zinc-finger</keyword>
<proteinExistence type="predicted"/>
<dbReference type="PROSITE" id="PS50089">
    <property type="entry name" value="ZF_RING_2"/>
    <property type="match status" value="1"/>
</dbReference>
<keyword evidence="1" id="KW-0862">Zinc</keyword>
<keyword evidence="4" id="KW-1185">Reference proteome</keyword>
<dbReference type="EMBL" id="ARYC01019407">
    <property type="protein sequence ID" value="KEJ82459.1"/>
    <property type="molecule type" value="Genomic_DNA"/>
</dbReference>
<dbReference type="Pfam" id="PF13639">
    <property type="entry name" value="zf-RING_2"/>
    <property type="match status" value="1"/>
</dbReference>
<dbReference type="SMART" id="SM00184">
    <property type="entry name" value="RING"/>
    <property type="match status" value="1"/>
</dbReference>
<dbReference type="SUPFAM" id="SSF57850">
    <property type="entry name" value="RING/U-box"/>
    <property type="match status" value="1"/>
</dbReference>
<dbReference type="Proteomes" id="UP000053232">
    <property type="component" value="Unassembled WGS sequence"/>
</dbReference>
<dbReference type="Gene3D" id="3.30.40.10">
    <property type="entry name" value="Zinc/RING finger domain, C3HC4 (zinc finger)"/>
    <property type="match status" value="1"/>
</dbReference>
<organism evidence="3 4">
    <name type="scientific">Oxytricha trifallax</name>
    <dbReference type="NCBI Taxonomy" id="1172189"/>
    <lineage>
        <taxon>Eukaryota</taxon>
        <taxon>Sar</taxon>
        <taxon>Alveolata</taxon>
        <taxon>Ciliophora</taxon>
        <taxon>Intramacronucleata</taxon>
        <taxon>Spirotrichea</taxon>
        <taxon>Stichotrichia</taxon>
        <taxon>Sporadotrichida</taxon>
        <taxon>Oxytrichidae</taxon>
        <taxon>Oxytrichinae</taxon>
        <taxon>Oxytricha</taxon>
    </lineage>
</organism>
<evidence type="ECO:0000313" key="4">
    <source>
        <dbReference type="Proteomes" id="UP000053232"/>
    </source>
</evidence>
<gene>
    <name evidence="3" type="ORF">OXYTRIMIC_024</name>
</gene>
<protein>
    <recommendedName>
        <fullName evidence="2">RING-type domain-containing protein</fullName>
    </recommendedName>
</protein>
<evidence type="ECO:0000256" key="1">
    <source>
        <dbReference type="PROSITE-ProRule" id="PRU00175"/>
    </source>
</evidence>
<name>A0A073HYF9_9SPIT</name>
<dbReference type="InterPro" id="IPR001841">
    <property type="entry name" value="Znf_RING"/>
</dbReference>
<dbReference type="AlphaFoldDB" id="A0A073HYF9"/>
<comment type="caution">
    <text evidence="3">The sequence shown here is derived from an EMBL/GenBank/DDBJ whole genome shotgun (WGS) entry which is preliminary data.</text>
</comment>
<evidence type="ECO:0000259" key="2">
    <source>
        <dbReference type="PROSITE" id="PS50089"/>
    </source>
</evidence>
<keyword evidence="1" id="KW-0479">Metal-binding</keyword>
<evidence type="ECO:0000313" key="3">
    <source>
        <dbReference type="EMBL" id="KEJ82459.1"/>
    </source>
</evidence>
<dbReference type="InterPro" id="IPR013083">
    <property type="entry name" value="Znf_RING/FYVE/PHD"/>
</dbReference>
<feature type="domain" description="RING-type" evidence="2">
    <location>
        <begin position="35"/>
        <end position="75"/>
    </location>
</feature>
<reference evidence="4" key="1">
    <citation type="journal article" date="2014" name="Cell">
        <title>The Architecture of a Scrambled Genome Reveals Massive Levels of Genomic Rearrangement during Development.</title>
        <authorList>
            <person name="Chen X."/>
            <person name="Bracht J.R."/>
            <person name="Goldman A.D."/>
            <person name="Dolzhenko E."/>
            <person name="Clay D.M."/>
            <person name="Swart E.C."/>
            <person name="Perlman D.H."/>
            <person name="Doak T.G."/>
            <person name="Stuart A."/>
            <person name="Amemiya C.T."/>
            <person name="Sebra R.P."/>
            <person name="Landweber L.F."/>
        </authorList>
    </citation>
    <scope>NUCLEOTIDE SEQUENCE [LARGE SCALE GENOMIC DNA]</scope>
    <source>
        <strain evidence="4">JRB310</strain>
    </source>
</reference>
<dbReference type="GO" id="GO:0008270">
    <property type="term" value="F:zinc ion binding"/>
    <property type="evidence" value="ECO:0007669"/>
    <property type="project" value="UniProtKB-KW"/>
</dbReference>
<sequence length="75" mass="8879">MKTDHMKDFHVCICSYKTKRKDKLKEHLCRFEQQCAICFSEMAKLTIVKSDCSHLQCQSCFNNWQLQKQSTCPLC</sequence>
<accession>A0A073HYF9</accession>